<evidence type="ECO:0000313" key="1">
    <source>
        <dbReference type="EMBL" id="PKU69854.1"/>
    </source>
</evidence>
<evidence type="ECO:0000313" key="2">
    <source>
        <dbReference type="Proteomes" id="UP000233837"/>
    </source>
</evidence>
<dbReference type="AlphaFoldDB" id="A0A2I0W2F9"/>
<dbReference type="Proteomes" id="UP000233837">
    <property type="component" value="Unassembled WGS sequence"/>
</dbReference>
<dbReference type="EMBL" id="KZ502986">
    <property type="protein sequence ID" value="PKU69854.1"/>
    <property type="molecule type" value="Genomic_DNA"/>
</dbReference>
<organism evidence="1 2">
    <name type="scientific">Dendrobium catenatum</name>
    <dbReference type="NCBI Taxonomy" id="906689"/>
    <lineage>
        <taxon>Eukaryota</taxon>
        <taxon>Viridiplantae</taxon>
        <taxon>Streptophyta</taxon>
        <taxon>Embryophyta</taxon>
        <taxon>Tracheophyta</taxon>
        <taxon>Spermatophyta</taxon>
        <taxon>Magnoliopsida</taxon>
        <taxon>Liliopsida</taxon>
        <taxon>Asparagales</taxon>
        <taxon>Orchidaceae</taxon>
        <taxon>Epidendroideae</taxon>
        <taxon>Malaxideae</taxon>
        <taxon>Dendrobiinae</taxon>
        <taxon>Dendrobium</taxon>
    </lineage>
</organism>
<reference evidence="1 2" key="2">
    <citation type="journal article" date="2017" name="Nature">
        <title>The Apostasia genome and the evolution of orchids.</title>
        <authorList>
            <person name="Zhang G.Q."/>
            <person name="Liu K.W."/>
            <person name="Li Z."/>
            <person name="Lohaus R."/>
            <person name="Hsiao Y.Y."/>
            <person name="Niu S.C."/>
            <person name="Wang J.Y."/>
            <person name="Lin Y.C."/>
            <person name="Xu Q."/>
            <person name="Chen L.J."/>
            <person name="Yoshida K."/>
            <person name="Fujiwara S."/>
            <person name="Wang Z.W."/>
            <person name="Zhang Y.Q."/>
            <person name="Mitsuda N."/>
            <person name="Wang M."/>
            <person name="Liu G.H."/>
            <person name="Pecoraro L."/>
            <person name="Huang H.X."/>
            <person name="Xiao X.J."/>
            <person name="Lin M."/>
            <person name="Wu X.Y."/>
            <person name="Wu W.L."/>
            <person name="Chen Y.Y."/>
            <person name="Chang S.B."/>
            <person name="Sakamoto S."/>
            <person name="Ohme-Takagi M."/>
            <person name="Yagi M."/>
            <person name="Zeng S.J."/>
            <person name="Shen C.Y."/>
            <person name="Yeh C.M."/>
            <person name="Luo Y.B."/>
            <person name="Tsai W.C."/>
            <person name="Van de Peer Y."/>
            <person name="Liu Z.J."/>
        </authorList>
    </citation>
    <scope>NUCLEOTIDE SEQUENCE [LARGE SCALE GENOMIC DNA]</scope>
    <source>
        <tissue evidence="1">The whole plant</tissue>
    </source>
</reference>
<protein>
    <submittedName>
        <fullName evidence="1">Uncharacterized protein</fullName>
    </submittedName>
</protein>
<reference evidence="1 2" key="1">
    <citation type="journal article" date="2016" name="Sci. Rep.">
        <title>The Dendrobium catenatum Lindl. genome sequence provides insights into polysaccharide synthase, floral development and adaptive evolution.</title>
        <authorList>
            <person name="Zhang G.Q."/>
            <person name="Xu Q."/>
            <person name="Bian C."/>
            <person name="Tsai W.C."/>
            <person name="Yeh C.M."/>
            <person name="Liu K.W."/>
            <person name="Yoshida K."/>
            <person name="Zhang L.S."/>
            <person name="Chang S.B."/>
            <person name="Chen F."/>
            <person name="Shi Y."/>
            <person name="Su Y.Y."/>
            <person name="Zhang Y.Q."/>
            <person name="Chen L.J."/>
            <person name="Yin Y."/>
            <person name="Lin M."/>
            <person name="Huang H."/>
            <person name="Deng H."/>
            <person name="Wang Z.W."/>
            <person name="Zhu S.L."/>
            <person name="Zhao X."/>
            <person name="Deng C."/>
            <person name="Niu S.C."/>
            <person name="Huang J."/>
            <person name="Wang M."/>
            <person name="Liu G.H."/>
            <person name="Yang H.J."/>
            <person name="Xiao X.J."/>
            <person name="Hsiao Y.Y."/>
            <person name="Wu W.L."/>
            <person name="Chen Y.Y."/>
            <person name="Mitsuda N."/>
            <person name="Ohme-Takagi M."/>
            <person name="Luo Y.B."/>
            <person name="Van de Peer Y."/>
            <person name="Liu Z.J."/>
        </authorList>
    </citation>
    <scope>NUCLEOTIDE SEQUENCE [LARGE SCALE GENOMIC DNA]</scope>
    <source>
        <tissue evidence="1">The whole plant</tissue>
    </source>
</reference>
<gene>
    <name evidence="1" type="ORF">MA16_Dca017144</name>
</gene>
<name>A0A2I0W2F9_9ASPA</name>
<sequence>MMCRARSLLLPWTVLVATGHDFILSMEALRWPSICFGNRSLCPVVAVFQLMVLVDGSGPFIFTESV</sequence>
<accession>A0A2I0W2F9</accession>
<keyword evidence="2" id="KW-1185">Reference proteome</keyword>
<proteinExistence type="predicted"/>